<evidence type="ECO:0000313" key="4">
    <source>
        <dbReference type="Proteomes" id="UP000812966"/>
    </source>
</evidence>
<name>A0A8K0NVY4_9TREE</name>
<proteinExistence type="predicted"/>
<evidence type="ECO:0000259" key="2">
    <source>
        <dbReference type="Pfam" id="PF10213"/>
    </source>
</evidence>
<feature type="region of interest" description="Disordered" evidence="1">
    <location>
        <begin position="1"/>
        <end position="41"/>
    </location>
</feature>
<feature type="compositionally biased region" description="Polar residues" evidence="1">
    <location>
        <begin position="1"/>
        <end position="11"/>
    </location>
</feature>
<dbReference type="Pfam" id="PF10213">
    <property type="entry name" value="MRP-S28"/>
    <property type="match status" value="1"/>
</dbReference>
<feature type="compositionally biased region" description="Basic and acidic residues" evidence="1">
    <location>
        <begin position="30"/>
        <end position="41"/>
    </location>
</feature>
<dbReference type="Proteomes" id="UP000812966">
    <property type="component" value="Unassembled WGS sequence"/>
</dbReference>
<evidence type="ECO:0000256" key="1">
    <source>
        <dbReference type="SAM" id="MobiDB-lite"/>
    </source>
</evidence>
<dbReference type="EMBL" id="JABELV010000002">
    <property type="protein sequence ID" value="KAG7580015.1"/>
    <property type="molecule type" value="Genomic_DNA"/>
</dbReference>
<dbReference type="GO" id="GO:0005763">
    <property type="term" value="C:mitochondrial small ribosomal subunit"/>
    <property type="evidence" value="ECO:0007669"/>
    <property type="project" value="TreeGrafter"/>
</dbReference>
<accession>A0A8K0NVY4</accession>
<dbReference type="PANTHER" id="PTHR13490">
    <property type="entry name" value="MITOCHONDRIAL 28S RIBOSOMAL PROTEIN S28"/>
    <property type="match status" value="1"/>
</dbReference>
<comment type="caution">
    <text evidence="3">The sequence shown here is derived from an EMBL/GenBank/DDBJ whole genome shotgun (WGS) entry which is preliminary data.</text>
</comment>
<organism evidence="3 4">
    <name type="scientific">Filobasidium floriforme</name>
    <dbReference type="NCBI Taxonomy" id="5210"/>
    <lineage>
        <taxon>Eukaryota</taxon>
        <taxon>Fungi</taxon>
        <taxon>Dikarya</taxon>
        <taxon>Basidiomycota</taxon>
        <taxon>Agaricomycotina</taxon>
        <taxon>Tremellomycetes</taxon>
        <taxon>Filobasidiales</taxon>
        <taxon>Filobasidiaceae</taxon>
        <taxon>Filobasidium</taxon>
    </lineage>
</organism>
<protein>
    <recommendedName>
        <fullName evidence="2">Small ribosomal subunit protein mS35 mitochondrial conserved domain-containing protein</fullName>
    </recommendedName>
</protein>
<dbReference type="AlphaFoldDB" id="A0A8K0NVY4"/>
<dbReference type="GO" id="GO:0032543">
    <property type="term" value="P:mitochondrial translation"/>
    <property type="evidence" value="ECO:0007669"/>
    <property type="project" value="InterPro"/>
</dbReference>
<dbReference type="InterPro" id="IPR039848">
    <property type="entry name" value="Ribosomal_mS35_mt"/>
</dbReference>
<feature type="domain" description="Small ribosomal subunit protein mS35 mitochondrial conserved" evidence="2">
    <location>
        <begin position="93"/>
        <end position="245"/>
    </location>
</feature>
<reference evidence="3" key="1">
    <citation type="submission" date="2020-04" db="EMBL/GenBank/DDBJ databases">
        <title>Analysis of mating type loci in Filobasidium floriforme.</title>
        <authorList>
            <person name="Nowrousian M."/>
        </authorList>
    </citation>
    <scope>NUCLEOTIDE SEQUENCE</scope>
    <source>
        <strain evidence="3">CBS 6242</strain>
    </source>
</reference>
<evidence type="ECO:0000313" key="3">
    <source>
        <dbReference type="EMBL" id="KAG7580015.1"/>
    </source>
</evidence>
<dbReference type="InterPro" id="IPR019349">
    <property type="entry name" value="Ribosomal_mS35_mit"/>
</dbReference>
<dbReference type="GO" id="GO:0003735">
    <property type="term" value="F:structural constituent of ribosome"/>
    <property type="evidence" value="ECO:0007669"/>
    <property type="project" value="InterPro"/>
</dbReference>
<keyword evidence="4" id="KW-1185">Reference proteome</keyword>
<sequence length="276" mass="31350">MNCRTTITRTIRSPALRPFSTSSPALARGNDSRDATDTRRADPWDIKNVQPFQFDDTTTLGHMILEKQREKLGSLMRIEQDRELLRERAKAFPFQPPSPSTHYLRVTSFLNTSNPADPLSSKKLLRVPISRLPLDSPESIKRFKLLAGTRWIPPKDKEGNLAVNADGTLVEGVEFKKGSETDEKEGWFEMSEEGWKEGRMNRKWLSDVLDGLVKESNNPESTVASSTPLDLRYHLARLHKKKRTRQTQGTHNVERRRGMVERGVGGGVKGFPEGWL</sequence>
<dbReference type="OrthoDB" id="283424at2759"/>
<gene>
    <name evidence="3" type="ORF">FFLO_00223</name>
</gene>
<dbReference type="PANTHER" id="PTHR13490:SF0">
    <property type="entry name" value="SMALL RIBOSOMAL SUBUNIT PROTEIN MS35"/>
    <property type="match status" value="1"/>
</dbReference>